<feature type="domain" description="L-asparaginase N-terminal" evidence="8">
    <location>
        <begin position="84"/>
        <end position="266"/>
    </location>
</feature>
<accession>A0AA96ZXX8</accession>
<dbReference type="InterPro" id="IPR036152">
    <property type="entry name" value="Asp/glu_Ase-like_sf"/>
</dbReference>
<feature type="active site" evidence="5">
    <location>
        <position position="93"/>
    </location>
</feature>
<evidence type="ECO:0000256" key="1">
    <source>
        <dbReference type="ARBA" id="ARBA00022598"/>
    </source>
</evidence>
<dbReference type="InterPro" id="IPR037152">
    <property type="entry name" value="L-asparaginase_N_sf"/>
</dbReference>
<evidence type="ECO:0000256" key="2">
    <source>
        <dbReference type="ARBA" id="ARBA00022741"/>
    </source>
</evidence>
<dbReference type="PRINTS" id="PR00139">
    <property type="entry name" value="ASNGLNASE"/>
</dbReference>
<evidence type="ECO:0000313" key="11">
    <source>
        <dbReference type="Proteomes" id="UP001302662"/>
    </source>
</evidence>
<evidence type="ECO:0000256" key="5">
    <source>
        <dbReference type="HAMAP-Rule" id="MF_00586"/>
    </source>
</evidence>
<protein>
    <recommendedName>
        <fullName evidence="5 7">Glutamyl-tRNA(Gln) amidotransferase subunit D</fullName>
        <shortName evidence="5">Glu-ADT subunit D</shortName>
        <ecNumber evidence="5 7">6.3.5.-</ecNumber>
    </recommendedName>
</protein>
<dbReference type="Pfam" id="PF17763">
    <property type="entry name" value="Asparaginase_C"/>
    <property type="match status" value="1"/>
</dbReference>
<keyword evidence="2 5" id="KW-0547">Nucleotide-binding</keyword>
<dbReference type="SMART" id="SM00870">
    <property type="entry name" value="Asparaginase"/>
    <property type="match status" value="1"/>
</dbReference>
<evidence type="ECO:0000259" key="8">
    <source>
        <dbReference type="Pfam" id="PF00710"/>
    </source>
</evidence>
<comment type="subunit">
    <text evidence="5 7">Heterodimer of GatD and GatE.</text>
</comment>
<gene>
    <name evidence="10" type="primary">ansA</name>
    <name evidence="5" type="synonym">gatD</name>
    <name evidence="10" type="ORF">MmiEs2_04200</name>
</gene>
<evidence type="ECO:0000256" key="3">
    <source>
        <dbReference type="ARBA" id="ARBA00022840"/>
    </source>
</evidence>
<dbReference type="InterPro" id="IPR006033">
    <property type="entry name" value="AsnA_fam"/>
</dbReference>
<proteinExistence type="inferred from homology"/>
<keyword evidence="10" id="KW-0378">Hydrolase</keyword>
<dbReference type="PIRSF" id="PIRSF500175">
    <property type="entry name" value="Glu_ADT_D"/>
    <property type="match status" value="1"/>
</dbReference>
<reference evidence="10 11" key="1">
    <citation type="submission" date="2023-07" db="EMBL/GenBank/DDBJ databases">
        <title>Closed genome sequence of Methanimicrococcus sp. Es2.</title>
        <authorList>
            <person name="Protasov E."/>
            <person name="Platt K."/>
            <person name="Reeh H."/>
            <person name="Poehlein A."/>
            <person name="Daniel R."/>
            <person name="Brune A."/>
        </authorList>
    </citation>
    <scope>NUCLEOTIDE SEQUENCE [LARGE SCALE GENOMIC DNA]</scope>
    <source>
        <strain evidence="10 11">Es2</strain>
    </source>
</reference>
<dbReference type="Gene3D" id="3.40.50.1170">
    <property type="entry name" value="L-asparaginase, N-terminal domain"/>
    <property type="match status" value="1"/>
</dbReference>
<dbReference type="GO" id="GO:0004067">
    <property type="term" value="F:asparaginase activity"/>
    <property type="evidence" value="ECO:0007669"/>
    <property type="project" value="UniProtKB-UniRule"/>
</dbReference>
<dbReference type="InterPro" id="IPR037222">
    <property type="entry name" value="GatD_N_sf"/>
</dbReference>
<organism evidence="10 11">
    <name type="scientific">Methanimicrococcus stummii</name>
    <dbReference type="NCBI Taxonomy" id="3028294"/>
    <lineage>
        <taxon>Archaea</taxon>
        <taxon>Methanobacteriati</taxon>
        <taxon>Methanobacteriota</taxon>
        <taxon>Stenosarchaea group</taxon>
        <taxon>Methanomicrobia</taxon>
        <taxon>Methanosarcinales</taxon>
        <taxon>Methanosarcinaceae</taxon>
        <taxon>Methanimicrococcus</taxon>
    </lineage>
</organism>
<feature type="domain" description="Asparaginase/glutaminase C-terminal" evidence="9">
    <location>
        <begin position="301"/>
        <end position="411"/>
    </location>
</feature>
<keyword evidence="11" id="KW-1185">Reference proteome</keyword>
<evidence type="ECO:0000259" key="9">
    <source>
        <dbReference type="Pfam" id="PF17763"/>
    </source>
</evidence>
<keyword evidence="3 5" id="KW-0067">ATP-binding</keyword>
<comment type="similarity">
    <text evidence="5 7">Belongs to the asparaginase 1 family. GatD subfamily.</text>
</comment>
<dbReference type="InterPro" id="IPR027475">
    <property type="entry name" value="Asparaginase/glutaminase_AS2"/>
</dbReference>
<comment type="catalytic activity">
    <reaction evidence="5 7">
        <text>L-glutamyl-tRNA(Gln) + L-glutamine + ATP + H2O = L-glutaminyl-tRNA(Gln) + L-glutamate + ADP + phosphate + H(+)</text>
        <dbReference type="Rhea" id="RHEA:17521"/>
        <dbReference type="Rhea" id="RHEA-COMP:9681"/>
        <dbReference type="Rhea" id="RHEA-COMP:9684"/>
        <dbReference type="ChEBI" id="CHEBI:15377"/>
        <dbReference type="ChEBI" id="CHEBI:15378"/>
        <dbReference type="ChEBI" id="CHEBI:29985"/>
        <dbReference type="ChEBI" id="CHEBI:30616"/>
        <dbReference type="ChEBI" id="CHEBI:43474"/>
        <dbReference type="ChEBI" id="CHEBI:58359"/>
        <dbReference type="ChEBI" id="CHEBI:78520"/>
        <dbReference type="ChEBI" id="CHEBI:78521"/>
        <dbReference type="ChEBI" id="CHEBI:456216"/>
    </reaction>
</comment>
<evidence type="ECO:0000313" key="10">
    <source>
        <dbReference type="EMBL" id="WNY28236.1"/>
    </source>
</evidence>
<evidence type="ECO:0000256" key="7">
    <source>
        <dbReference type="RuleBase" id="RU004457"/>
    </source>
</evidence>
<dbReference type="GO" id="GO:0006450">
    <property type="term" value="P:regulation of translational fidelity"/>
    <property type="evidence" value="ECO:0007669"/>
    <property type="project" value="InterPro"/>
</dbReference>
<dbReference type="PANTHER" id="PTHR11707">
    <property type="entry name" value="L-ASPARAGINASE"/>
    <property type="match status" value="1"/>
</dbReference>
<sequence>MAFKTGDFVKVEKDGVFYEGHVIPGDAGYITLKMVGGGYVAGFLENEVSVTLLPPVETPPEPPKQVVRNTAKGAGIKAEPTGKKITVITTGGTIAAYVNHETRTVAPTFTGEDLLLEVPELEGFADFKIRDVFSLLSENMKPENWKELAQVIYDEIKAGADGIIVTHGTDTMTYSAAAAAYMIDTPVPIVFTGSQRSPDRPSSDNHMNLMCAARAAAGNIAEVLIVMHGSMSDDYCAVHRAVKARKMHTSRRDTFKSVNMFPIANMDYFTGELTFLSDYVNYAKRGENELKITPVLEEKCAIIKFVPGADPAILDYYIENGYKGIVLEGVGLGHVSDNWISSIQKAADKKIPVIVTSQCVYGSTALGTYETGLAMREAGVVEAVDQLTESVLVKLMWLLGQGLEYEKVKELIATEMKGDMSSMIID</sequence>
<comment type="function">
    <text evidence="5 7">Allows the formation of correctly charged Gln-tRNA(Gln) through the transamidation of misacylated Glu-tRNA(Gln) in organisms which lack glutaminyl-tRNA synthetase. The reaction takes place in the presence of glutamine and ATP through an activated gamma-phospho-Glu-tRNA(Gln). The GatDE system is specific for glutamate and does not act on aspartate.</text>
</comment>
<dbReference type="RefSeq" id="WP_316559781.1">
    <property type="nucleotide sequence ID" value="NZ_CP131062.1"/>
</dbReference>
<dbReference type="GO" id="GO:0006520">
    <property type="term" value="P:amino acid metabolic process"/>
    <property type="evidence" value="ECO:0007669"/>
    <property type="project" value="InterPro"/>
</dbReference>
<keyword evidence="4 5" id="KW-0648">Protein biosynthesis</keyword>
<keyword evidence="1 5" id="KW-0436">Ligase</keyword>
<dbReference type="EC" id="6.3.5.-" evidence="5 7"/>
<feature type="active site" evidence="5">
    <location>
        <position position="246"/>
    </location>
</feature>
<dbReference type="InterPro" id="IPR040919">
    <property type="entry name" value="Asparaginase_C"/>
</dbReference>
<dbReference type="SUPFAM" id="SSF53774">
    <property type="entry name" value="Glutaminase/Asparaginase"/>
    <property type="match status" value="1"/>
</dbReference>
<dbReference type="NCBIfam" id="TIGR02153">
    <property type="entry name" value="gatD_arch"/>
    <property type="match status" value="1"/>
</dbReference>
<dbReference type="InterPro" id="IPR027473">
    <property type="entry name" value="L-asparaginase_C"/>
</dbReference>
<feature type="active site" evidence="5 6">
    <location>
        <position position="169"/>
    </location>
</feature>
<dbReference type="NCBIfam" id="TIGR00519">
    <property type="entry name" value="asnASE_I"/>
    <property type="match status" value="1"/>
</dbReference>
<dbReference type="PROSITE" id="PS51732">
    <property type="entry name" value="ASN_GLN_ASE_3"/>
    <property type="match status" value="1"/>
</dbReference>
<dbReference type="Pfam" id="PF00710">
    <property type="entry name" value="Asparaginase"/>
    <property type="match status" value="1"/>
</dbReference>
<dbReference type="Proteomes" id="UP001302662">
    <property type="component" value="Chromosome"/>
</dbReference>
<dbReference type="InterPro" id="IPR006034">
    <property type="entry name" value="Asparaginase/glutaminase-like"/>
</dbReference>
<dbReference type="SUPFAM" id="SSF141300">
    <property type="entry name" value="GatD N-terminal domain-like"/>
    <property type="match status" value="1"/>
</dbReference>
<name>A0AA96ZXX8_9EURY</name>
<dbReference type="EMBL" id="CP131062">
    <property type="protein sequence ID" value="WNY28236.1"/>
    <property type="molecule type" value="Genomic_DNA"/>
</dbReference>
<dbReference type="InterPro" id="IPR027474">
    <property type="entry name" value="L-asparaginase_N"/>
</dbReference>
<dbReference type="AlphaFoldDB" id="A0AA96ZXX8"/>
<dbReference type="GeneID" id="85196870"/>
<dbReference type="GO" id="GO:0006412">
    <property type="term" value="P:translation"/>
    <property type="evidence" value="ECO:0007669"/>
    <property type="project" value="UniProtKB-UniRule"/>
</dbReference>
<dbReference type="NCBIfam" id="NF003217">
    <property type="entry name" value="PRK04183.1"/>
    <property type="match status" value="1"/>
</dbReference>
<dbReference type="PANTHER" id="PTHR11707:SF28">
    <property type="entry name" value="60 KDA LYSOPHOSPHOLIPASE"/>
    <property type="match status" value="1"/>
</dbReference>
<dbReference type="PROSITE" id="PS00917">
    <property type="entry name" value="ASN_GLN_ASE_2"/>
    <property type="match status" value="1"/>
</dbReference>
<dbReference type="GO" id="GO:0005524">
    <property type="term" value="F:ATP binding"/>
    <property type="evidence" value="ECO:0007669"/>
    <property type="project" value="UniProtKB-KW"/>
</dbReference>
<dbReference type="KEGG" id="mees:MmiEs2_04200"/>
<dbReference type="PIRSF" id="PIRSF001220">
    <property type="entry name" value="L-ASNase_gatD"/>
    <property type="match status" value="1"/>
</dbReference>
<feature type="active site" evidence="5">
    <location>
        <position position="170"/>
    </location>
</feature>
<dbReference type="InterPro" id="IPR011878">
    <property type="entry name" value="GatD"/>
</dbReference>
<dbReference type="Gene3D" id="3.40.50.40">
    <property type="match status" value="1"/>
</dbReference>
<dbReference type="SFLD" id="SFLDS00057">
    <property type="entry name" value="Glutaminase/Asparaginase"/>
    <property type="match status" value="1"/>
</dbReference>
<dbReference type="GO" id="GO:0050567">
    <property type="term" value="F:glutaminyl-tRNA synthase (glutamine-hydrolyzing) activity"/>
    <property type="evidence" value="ECO:0007669"/>
    <property type="project" value="UniProtKB-UniRule"/>
</dbReference>
<evidence type="ECO:0000256" key="4">
    <source>
        <dbReference type="ARBA" id="ARBA00022917"/>
    </source>
</evidence>
<dbReference type="HAMAP" id="MF_00586">
    <property type="entry name" value="GatD"/>
    <property type="match status" value="1"/>
</dbReference>
<evidence type="ECO:0000256" key="6">
    <source>
        <dbReference type="PROSITE-ProRule" id="PRU10100"/>
    </source>
</evidence>